<comment type="caution">
    <text evidence="1">The sequence shown here is derived from an EMBL/GenBank/DDBJ whole genome shotgun (WGS) entry which is preliminary data.</text>
</comment>
<evidence type="ECO:0000313" key="2">
    <source>
        <dbReference type="Proteomes" id="UP000177987"/>
    </source>
</evidence>
<accession>A0A1G2SGS2</accession>
<gene>
    <name evidence="1" type="ORF">A2937_00830</name>
</gene>
<dbReference type="Proteomes" id="UP000177987">
    <property type="component" value="Unassembled WGS sequence"/>
</dbReference>
<protein>
    <submittedName>
        <fullName evidence="1">Uncharacterized protein</fullName>
    </submittedName>
</protein>
<organism evidence="1 2">
    <name type="scientific">Candidatus Yonathbacteria bacterium RIFCSPLOWO2_01_FULL_47_33b</name>
    <dbReference type="NCBI Taxonomy" id="1802727"/>
    <lineage>
        <taxon>Bacteria</taxon>
        <taxon>Candidatus Yonathiibacteriota</taxon>
    </lineage>
</organism>
<name>A0A1G2SGS2_9BACT</name>
<evidence type="ECO:0000313" key="1">
    <source>
        <dbReference type="EMBL" id="OHA83859.1"/>
    </source>
</evidence>
<dbReference type="EMBL" id="MHUW01000012">
    <property type="protein sequence ID" value="OHA83859.1"/>
    <property type="molecule type" value="Genomic_DNA"/>
</dbReference>
<reference evidence="1 2" key="1">
    <citation type="journal article" date="2016" name="Nat. Commun.">
        <title>Thousands of microbial genomes shed light on interconnected biogeochemical processes in an aquifer system.</title>
        <authorList>
            <person name="Anantharaman K."/>
            <person name="Brown C.T."/>
            <person name="Hug L.A."/>
            <person name="Sharon I."/>
            <person name="Castelle C.J."/>
            <person name="Probst A.J."/>
            <person name="Thomas B.C."/>
            <person name="Singh A."/>
            <person name="Wilkins M.J."/>
            <person name="Karaoz U."/>
            <person name="Brodie E.L."/>
            <person name="Williams K.H."/>
            <person name="Hubbard S.S."/>
            <person name="Banfield J.F."/>
        </authorList>
    </citation>
    <scope>NUCLEOTIDE SEQUENCE [LARGE SCALE GENOMIC DNA]</scope>
</reference>
<dbReference type="AlphaFoldDB" id="A0A1G2SGS2"/>
<proteinExistence type="predicted"/>
<dbReference type="STRING" id="1802727.A2937_00830"/>
<sequence length="138" mass="15875">MEVCMSEASKVKVVGFLNQLGYFPMGVIAIVEMREQYYFKPPSSSELMTPINGAKNEEDLLRCPNFWKDTGDRYLDISRNEVAFAFSREYVFIGTLEEVFKEIQKQHTERVLPSNVLRGVDSLVEELKKEPASSCYFV</sequence>